<evidence type="ECO:0000256" key="2">
    <source>
        <dbReference type="ARBA" id="ARBA00022670"/>
    </source>
</evidence>
<dbReference type="PANTHER" id="PTHR47966:SF65">
    <property type="entry name" value="ASPARTIC-TYPE ENDOPEPTIDASE"/>
    <property type="match status" value="1"/>
</dbReference>
<protein>
    <recommendedName>
        <fullName evidence="7">Probable aspartic-type endopeptidase OPSB</fullName>
    </recommendedName>
    <alternativeName>
        <fullName evidence="6">Probable aspartic-type endopeptidase opsB</fullName>
    </alternativeName>
</protein>
<keyword evidence="14" id="KW-1185">Reference proteome</keyword>
<feature type="region of interest" description="Disordered" evidence="10">
    <location>
        <begin position="456"/>
        <end position="485"/>
    </location>
</feature>
<feature type="signal peptide" evidence="11">
    <location>
        <begin position="1"/>
        <end position="21"/>
    </location>
</feature>
<evidence type="ECO:0000256" key="8">
    <source>
        <dbReference type="PIRSR" id="PIRSR601461-1"/>
    </source>
</evidence>
<gene>
    <name evidence="13" type="ORF">DRE_00260</name>
</gene>
<dbReference type="CDD" id="cd05474">
    <property type="entry name" value="SAP_like"/>
    <property type="match status" value="1"/>
</dbReference>
<evidence type="ECO:0000256" key="6">
    <source>
        <dbReference type="ARBA" id="ARBA00067536"/>
    </source>
</evidence>
<evidence type="ECO:0000259" key="12">
    <source>
        <dbReference type="PROSITE" id="PS51767"/>
    </source>
</evidence>
<dbReference type="Proteomes" id="UP000024837">
    <property type="component" value="Unassembled WGS sequence"/>
</dbReference>
<dbReference type="Pfam" id="PF00026">
    <property type="entry name" value="Asp"/>
    <property type="match status" value="1"/>
</dbReference>
<dbReference type="SUPFAM" id="SSF50630">
    <property type="entry name" value="Acid proteases"/>
    <property type="match status" value="1"/>
</dbReference>
<dbReference type="PROSITE" id="PS00141">
    <property type="entry name" value="ASP_PROTEASE"/>
    <property type="match status" value="1"/>
</dbReference>
<keyword evidence="2 9" id="KW-0645">Protease</keyword>
<dbReference type="EMBL" id="KI966371">
    <property type="protein sequence ID" value="EWC48955.1"/>
    <property type="molecule type" value="Genomic_DNA"/>
</dbReference>
<keyword evidence="5 9" id="KW-0378">Hydrolase</keyword>
<evidence type="ECO:0000256" key="4">
    <source>
        <dbReference type="ARBA" id="ARBA00022750"/>
    </source>
</evidence>
<evidence type="ECO:0000256" key="9">
    <source>
        <dbReference type="RuleBase" id="RU000454"/>
    </source>
</evidence>
<dbReference type="InterPro" id="IPR033121">
    <property type="entry name" value="PEPTIDASE_A1"/>
</dbReference>
<reference evidence="13 14" key="1">
    <citation type="submission" date="2013-05" db="EMBL/GenBank/DDBJ databases">
        <title>Drechslerella stenobrocha genome reveals carnivorous origination and mechanical trapping mechanism of predatory fungi.</title>
        <authorList>
            <person name="Liu X."/>
            <person name="Zhang W."/>
            <person name="Liu K."/>
        </authorList>
    </citation>
    <scope>NUCLEOTIDE SEQUENCE [LARGE SCALE GENOMIC DNA]</scope>
    <source>
        <strain evidence="13 14">248</strain>
    </source>
</reference>
<evidence type="ECO:0000256" key="10">
    <source>
        <dbReference type="SAM" id="MobiDB-lite"/>
    </source>
</evidence>
<dbReference type="FunFam" id="2.40.70.10:FF:000011">
    <property type="entry name" value="Aspartic protease"/>
    <property type="match status" value="1"/>
</dbReference>
<feature type="compositionally biased region" description="Polar residues" evidence="10">
    <location>
        <begin position="458"/>
        <end position="485"/>
    </location>
</feature>
<dbReference type="Gene3D" id="2.40.70.10">
    <property type="entry name" value="Acid Proteases"/>
    <property type="match status" value="2"/>
</dbReference>
<feature type="chain" id="PRO_5004893509" description="Probable aspartic-type endopeptidase OPSB" evidence="11">
    <location>
        <begin position="22"/>
        <end position="513"/>
    </location>
</feature>
<accession>W7II39</accession>
<feature type="domain" description="Peptidase A1" evidence="12">
    <location>
        <begin position="67"/>
        <end position="403"/>
    </location>
</feature>
<sequence length="513" mass="55218">MTRAAALLLAGLAAGPSLVASASDIFARSASDGHVLAVNFQKERTTHPGHRKRDTVFAKLDNEYLLYYVDVKVGTPPQDIRLQIDTGSSDVWAPSSNSAFCRSKKNQCKEGSYNASKSSTRQLVSRNGFKISYLDGSHAEGDFISEAFTIGNITVKDMQIGVGLDTDIDAGILGIGYPANSVSEEMYPGLVDQLVSHGYIKAKAYSLYLNDQEANTGSILFGGIDTEKFQGNLTGLPIQLERDRTVPTEFTVALTSVALSIEGRQEEVISSNALPAVLDSGSSLTYLPNSTVAAIVKNFDGYWDPNLKSYIVPCSLSNNHNDFVTYRFGGSKGPEIRVALEELTNYILDVNGDIWTDVNNNPQCIFGIQPQPADFGDTYIFGDTFLRSAYVVYDLDGNKIWLAQTIFNATKSRILEIQKSSSSRSGVPNASGVASLVSARPTSTALHKPRPTAVTLAKTGTASSANPEETTASGDAPAETNSNTRSNFGLRVEADKLFSFLAVALACMLSIFI</sequence>
<feature type="active site" evidence="8">
    <location>
        <position position="85"/>
    </location>
</feature>
<dbReference type="AlphaFoldDB" id="W7II39"/>
<dbReference type="InterPro" id="IPR001461">
    <property type="entry name" value="Aspartic_peptidase_A1"/>
</dbReference>
<proteinExistence type="inferred from homology"/>
<dbReference type="GO" id="GO:0006508">
    <property type="term" value="P:proteolysis"/>
    <property type="evidence" value="ECO:0007669"/>
    <property type="project" value="UniProtKB-KW"/>
</dbReference>
<evidence type="ECO:0000256" key="3">
    <source>
        <dbReference type="ARBA" id="ARBA00022729"/>
    </source>
</evidence>
<name>W7II39_9PEZI</name>
<evidence type="ECO:0000256" key="5">
    <source>
        <dbReference type="ARBA" id="ARBA00022801"/>
    </source>
</evidence>
<dbReference type="HOGENOM" id="CLU_013253_9_3_1"/>
<comment type="similarity">
    <text evidence="1 9">Belongs to the peptidase A1 family.</text>
</comment>
<dbReference type="PRINTS" id="PR00792">
    <property type="entry name" value="PEPSIN"/>
</dbReference>
<dbReference type="OrthoDB" id="771136at2759"/>
<feature type="active site" evidence="8">
    <location>
        <position position="279"/>
    </location>
</feature>
<dbReference type="InterPro" id="IPR033876">
    <property type="entry name" value="SAP-like"/>
</dbReference>
<evidence type="ECO:0000313" key="13">
    <source>
        <dbReference type="EMBL" id="EWC48955.1"/>
    </source>
</evidence>
<dbReference type="InterPro" id="IPR021109">
    <property type="entry name" value="Peptidase_aspartic_dom_sf"/>
</dbReference>
<dbReference type="PANTHER" id="PTHR47966">
    <property type="entry name" value="BETA-SITE APP-CLEAVING ENZYME, ISOFORM A-RELATED"/>
    <property type="match status" value="1"/>
</dbReference>
<evidence type="ECO:0000256" key="7">
    <source>
        <dbReference type="ARBA" id="ARBA00068059"/>
    </source>
</evidence>
<keyword evidence="4 9" id="KW-0064">Aspartyl protease</keyword>
<dbReference type="PROSITE" id="PS51767">
    <property type="entry name" value="PEPTIDASE_A1"/>
    <property type="match status" value="1"/>
</dbReference>
<evidence type="ECO:0000256" key="1">
    <source>
        <dbReference type="ARBA" id="ARBA00007447"/>
    </source>
</evidence>
<keyword evidence="3 11" id="KW-0732">Signal</keyword>
<dbReference type="GO" id="GO:0004190">
    <property type="term" value="F:aspartic-type endopeptidase activity"/>
    <property type="evidence" value="ECO:0007669"/>
    <property type="project" value="UniProtKB-KW"/>
</dbReference>
<evidence type="ECO:0000256" key="11">
    <source>
        <dbReference type="SAM" id="SignalP"/>
    </source>
</evidence>
<evidence type="ECO:0000313" key="14">
    <source>
        <dbReference type="Proteomes" id="UP000024837"/>
    </source>
</evidence>
<dbReference type="InterPro" id="IPR001969">
    <property type="entry name" value="Aspartic_peptidase_AS"/>
</dbReference>
<organism evidence="13 14">
    <name type="scientific">Drechslerella stenobrocha 248</name>
    <dbReference type="NCBI Taxonomy" id="1043628"/>
    <lineage>
        <taxon>Eukaryota</taxon>
        <taxon>Fungi</taxon>
        <taxon>Dikarya</taxon>
        <taxon>Ascomycota</taxon>
        <taxon>Pezizomycotina</taxon>
        <taxon>Orbiliomycetes</taxon>
        <taxon>Orbiliales</taxon>
        <taxon>Orbiliaceae</taxon>
        <taxon>Drechslerella</taxon>
    </lineage>
</organism>